<evidence type="ECO:0000313" key="3">
    <source>
        <dbReference type="EMBL" id="RSH78421.1"/>
    </source>
</evidence>
<evidence type="ECO:0000256" key="1">
    <source>
        <dbReference type="ARBA" id="ARBA00007462"/>
    </source>
</evidence>
<gene>
    <name evidence="3" type="ORF">EHS24_002146</name>
</gene>
<feature type="compositionally biased region" description="Basic and acidic residues" evidence="2">
    <location>
        <begin position="262"/>
        <end position="276"/>
    </location>
</feature>
<dbReference type="PANTHER" id="PTHR13245:SF14">
    <property type="entry name" value="RRP15-LIKE PROTEIN"/>
    <property type="match status" value="1"/>
</dbReference>
<proteinExistence type="inferred from homology"/>
<protein>
    <recommendedName>
        <fullName evidence="5">Rrp15p-domain-containing protein</fullName>
    </recommendedName>
</protein>
<accession>A0A427XHR1</accession>
<evidence type="ECO:0008006" key="5">
    <source>
        <dbReference type="Google" id="ProtNLM"/>
    </source>
</evidence>
<dbReference type="GO" id="GO:0000460">
    <property type="term" value="P:maturation of 5.8S rRNA"/>
    <property type="evidence" value="ECO:0007669"/>
    <property type="project" value="TreeGrafter"/>
</dbReference>
<organism evidence="3 4">
    <name type="scientific">Apiotrichum porosum</name>
    <dbReference type="NCBI Taxonomy" id="105984"/>
    <lineage>
        <taxon>Eukaryota</taxon>
        <taxon>Fungi</taxon>
        <taxon>Dikarya</taxon>
        <taxon>Basidiomycota</taxon>
        <taxon>Agaricomycotina</taxon>
        <taxon>Tremellomycetes</taxon>
        <taxon>Trichosporonales</taxon>
        <taxon>Trichosporonaceae</taxon>
        <taxon>Apiotrichum</taxon>
    </lineage>
</organism>
<feature type="region of interest" description="Disordered" evidence="2">
    <location>
        <begin position="1"/>
        <end position="181"/>
    </location>
</feature>
<feature type="region of interest" description="Disordered" evidence="2">
    <location>
        <begin position="253"/>
        <end position="276"/>
    </location>
</feature>
<reference evidence="3 4" key="1">
    <citation type="submission" date="2018-11" db="EMBL/GenBank/DDBJ databases">
        <title>Genome sequence of Apiotrichum porosum DSM 27194.</title>
        <authorList>
            <person name="Aliyu H."/>
            <person name="Gorte O."/>
            <person name="Ochsenreither K."/>
        </authorList>
    </citation>
    <scope>NUCLEOTIDE SEQUENCE [LARGE SCALE GENOMIC DNA]</scope>
    <source>
        <strain evidence="3 4">DSM 27194</strain>
    </source>
</reference>
<evidence type="ECO:0000256" key="2">
    <source>
        <dbReference type="SAM" id="MobiDB-lite"/>
    </source>
</evidence>
<name>A0A427XHR1_9TREE</name>
<feature type="compositionally biased region" description="Low complexity" evidence="2">
    <location>
        <begin position="16"/>
        <end position="35"/>
    </location>
</feature>
<evidence type="ECO:0000313" key="4">
    <source>
        <dbReference type="Proteomes" id="UP000279236"/>
    </source>
</evidence>
<feature type="compositionally biased region" description="Acidic residues" evidence="2">
    <location>
        <begin position="56"/>
        <end position="78"/>
    </location>
</feature>
<comment type="caution">
    <text evidence="3">The sequence shown here is derived from an EMBL/GenBank/DDBJ whole genome shotgun (WGS) entry which is preliminary data.</text>
</comment>
<comment type="similarity">
    <text evidence="1">Belongs to the RRP15 family.</text>
</comment>
<dbReference type="GeneID" id="39586689"/>
<dbReference type="EMBL" id="RSCE01000012">
    <property type="protein sequence ID" value="RSH78421.1"/>
    <property type="molecule type" value="Genomic_DNA"/>
</dbReference>
<keyword evidence="4" id="KW-1185">Reference proteome</keyword>
<dbReference type="InterPro" id="IPR012459">
    <property type="entry name" value="Rrp15"/>
</dbReference>
<dbReference type="OrthoDB" id="20949at2759"/>
<sequence length="298" mass="31609">MALKGILKSTPAAAEAGPSKPRAAAGAKPKATVKATIAAPAPKARKSVKVAKPDSDAEMASEDDNDFGEDEYDTDEEIERANAPGEKKPLKRKRVTTATDFGSTLTSLLSESAVKPKKSKKAKRTAAEDKAAADASDADDDDDVPAPAPVDLTRPAPKSNPILALSAKPLPPSRAAVSLERRAARALKAEKEERLDRARVRNVLEGWTPAPGANVGSQEFERGLRKTAQRGVIKLFNAILVASKNAEEAAVTLSQKAGVKPEAPRNKKERDNILGRGAREDVLTKESFLDLVRKGGAK</sequence>
<dbReference type="STRING" id="105984.A0A427XHR1"/>
<dbReference type="RefSeq" id="XP_028473568.1">
    <property type="nucleotide sequence ID" value="XM_028617890.1"/>
</dbReference>
<feature type="compositionally biased region" description="Polar residues" evidence="2">
    <location>
        <begin position="96"/>
        <end position="110"/>
    </location>
</feature>
<dbReference type="AlphaFoldDB" id="A0A427XHR1"/>
<dbReference type="GO" id="GO:0030687">
    <property type="term" value="C:preribosome, large subunit precursor"/>
    <property type="evidence" value="ECO:0007669"/>
    <property type="project" value="TreeGrafter"/>
</dbReference>
<feature type="compositionally biased region" description="Basic residues" evidence="2">
    <location>
        <begin position="115"/>
        <end position="124"/>
    </location>
</feature>
<dbReference type="Proteomes" id="UP000279236">
    <property type="component" value="Unassembled WGS sequence"/>
</dbReference>
<dbReference type="PANTHER" id="PTHR13245">
    <property type="entry name" value="RRP15-LIKE PROTEIN"/>
    <property type="match status" value="1"/>
</dbReference>
<dbReference type="Pfam" id="PF07890">
    <property type="entry name" value="Rrp15p"/>
    <property type="match status" value="1"/>
</dbReference>
<dbReference type="GO" id="GO:0000470">
    <property type="term" value="P:maturation of LSU-rRNA"/>
    <property type="evidence" value="ECO:0007669"/>
    <property type="project" value="TreeGrafter"/>
</dbReference>